<reference evidence="3 4" key="1">
    <citation type="submission" date="2024-02" db="EMBL/GenBank/DDBJ databases">
        <title>A novel Wenzhouxiangellaceae bacterium, isolated from coastal sediments.</title>
        <authorList>
            <person name="Du Z.-J."/>
            <person name="Ye Y.-Q."/>
            <person name="Zhang X.-Y."/>
        </authorList>
    </citation>
    <scope>NUCLEOTIDE SEQUENCE [LARGE SCALE GENOMIC DNA]</scope>
    <source>
        <strain evidence="3 4">CH-27</strain>
    </source>
</reference>
<dbReference type="GO" id="GO:0016810">
    <property type="term" value="F:hydrolase activity, acting on carbon-nitrogen (but not peptide) bonds"/>
    <property type="evidence" value="ECO:0007669"/>
    <property type="project" value="InterPro"/>
</dbReference>
<gene>
    <name evidence="3" type="ORF">V3330_00870</name>
</gene>
<dbReference type="Gene3D" id="2.30.40.10">
    <property type="entry name" value="Urease, subunit C, domain 1"/>
    <property type="match status" value="1"/>
</dbReference>
<sequence>MRNLMVKAGALTRLMVFVSIVAATVSPAQAAPERVALVGGTVVNLDGGPALTDAVVLVRGDRIEAVGTRDEIVVPPDAYPIDVDGKWLIPGLMNMHVHLGLILPGKMATELAGETEGELTLRMADNAIRTLEAGVTTIRLPGDTAHGDLALKKAIARGIAHGPRIFSGGEAVVVTGGHGSESGVIFNDGPYELIKATRREISAGADWVKIFISGGIATDGGDISQPLMMPEEIHAVVDAAHRFGARVAAHSGSPQATEVAVDAGVDSIEHGYFLDRKVLRKMARAGTWLVPTIVVSQPATEPFFRELGSPQWYLDRRDSVGKDHWQALQTAIAEDVNIGLGTDQMAFEPNDGTSATVREAQYYVEAGMTPLEALRSATTEPARMLGAEADLGSLEEGKFADIVVVDGDPAEDISALRDILLVMKGGHVYRNDLGAR</sequence>
<dbReference type="PANTHER" id="PTHR43135:SF3">
    <property type="entry name" value="ALPHA-D-RIBOSE 1-METHYLPHOSPHONATE 5-TRIPHOSPHATE DIPHOSPHATASE"/>
    <property type="match status" value="1"/>
</dbReference>
<keyword evidence="4" id="KW-1185">Reference proteome</keyword>
<comment type="caution">
    <text evidence="3">The sequence shown here is derived from an EMBL/GenBank/DDBJ whole genome shotgun (WGS) entry which is preliminary data.</text>
</comment>
<protein>
    <submittedName>
        <fullName evidence="3">Amidohydrolase family protein</fullName>
    </submittedName>
</protein>
<feature type="signal peptide" evidence="1">
    <location>
        <begin position="1"/>
        <end position="30"/>
    </location>
</feature>
<feature type="chain" id="PRO_5043656555" evidence="1">
    <location>
        <begin position="31"/>
        <end position="436"/>
    </location>
</feature>
<feature type="domain" description="Amidohydrolase-related" evidence="2">
    <location>
        <begin position="88"/>
        <end position="428"/>
    </location>
</feature>
<dbReference type="SUPFAM" id="SSF51556">
    <property type="entry name" value="Metallo-dependent hydrolases"/>
    <property type="match status" value="1"/>
</dbReference>
<dbReference type="AlphaFoldDB" id="A0AAW9R4Q4"/>
<dbReference type="InterPro" id="IPR032466">
    <property type="entry name" value="Metal_Hydrolase"/>
</dbReference>
<dbReference type="InterPro" id="IPR011059">
    <property type="entry name" value="Metal-dep_hydrolase_composite"/>
</dbReference>
<dbReference type="SUPFAM" id="SSF51338">
    <property type="entry name" value="Composite domain of metallo-dependent hydrolases"/>
    <property type="match status" value="1"/>
</dbReference>
<proteinExistence type="predicted"/>
<dbReference type="CDD" id="cd01299">
    <property type="entry name" value="Met_dep_hydrolase_A"/>
    <property type="match status" value="1"/>
</dbReference>
<evidence type="ECO:0000313" key="4">
    <source>
        <dbReference type="Proteomes" id="UP001359886"/>
    </source>
</evidence>
<accession>A0AAW9R4Q4</accession>
<dbReference type="Gene3D" id="3.20.20.140">
    <property type="entry name" value="Metal-dependent hydrolases"/>
    <property type="match status" value="1"/>
</dbReference>
<dbReference type="Pfam" id="PF01979">
    <property type="entry name" value="Amidohydro_1"/>
    <property type="match status" value="1"/>
</dbReference>
<dbReference type="EMBL" id="JAZHOG010000001">
    <property type="protein sequence ID" value="MEJ8566159.1"/>
    <property type="molecule type" value="Genomic_DNA"/>
</dbReference>
<dbReference type="PANTHER" id="PTHR43135">
    <property type="entry name" value="ALPHA-D-RIBOSE 1-METHYLPHOSPHONATE 5-TRIPHOSPHATE DIPHOSPHATASE"/>
    <property type="match status" value="1"/>
</dbReference>
<evidence type="ECO:0000259" key="2">
    <source>
        <dbReference type="Pfam" id="PF01979"/>
    </source>
</evidence>
<organism evidence="3 4">
    <name type="scientific">Elongatibacter sediminis</name>
    <dbReference type="NCBI Taxonomy" id="3119006"/>
    <lineage>
        <taxon>Bacteria</taxon>
        <taxon>Pseudomonadati</taxon>
        <taxon>Pseudomonadota</taxon>
        <taxon>Gammaproteobacteria</taxon>
        <taxon>Chromatiales</taxon>
        <taxon>Wenzhouxiangellaceae</taxon>
        <taxon>Elongatibacter</taxon>
    </lineage>
</organism>
<dbReference type="Proteomes" id="UP001359886">
    <property type="component" value="Unassembled WGS sequence"/>
</dbReference>
<evidence type="ECO:0000256" key="1">
    <source>
        <dbReference type="SAM" id="SignalP"/>
    </source>
</evidence>
<keyword evidence="1" id="KW-0732">Signal</keyword>
<dbReference type="RefSeq" id="WP_354693482.1">
    <property type="nucleotide sequence ID" value="NZ_JAZHOG010000001.1"/>
</dbReference>
<dbReference type="InterPro" id="IPR057744">
    <property type="entry name" value="OTAase-like"/>
</dbReference>
<dbReference type="InterPro" id="IPR006680">
    <property type="entry name" value="Amidohydro-rel"/>
</dbReference>
<evidence type="ECO:0000313" key="3">
    <source>
        <dbReference type="EMBL" id="MEJ8566159.1"/>
    </source>
</evidence>
<name>A0AAW9R4Q4_9GAMM</name>
<dbReference type="InterPro" id="IPR051781">
    <property type="entry name" value="Metallo-dep_Hydrolase"/>
</dbReference>